<dbReference type="InterPro" id="IPR004104">
    <property type="entry name" value="Gfo/Idh/MocA-like_OxRdtase_C"/>
</dbReference>
<dbReference type="Pfam" id="PF02894">
    <property type="entry name" value="GFO_IDH_MocA_C"/>
    <property type="match status" value="1"/>
</dbReference>
<dbReference type="SUPFAM" id="SSF55347">
    <property type="entry name" value="Glyceraldehyde-3-phosphate dehydrogenase-like, C-terminal domain"/>
    <property type="match status" value="1"/>
</dbReference>
<dbReference type="GO" id="GO:0000166">
    <property type="term" value="F:nucleotide binding"/>
    <property type="evidence" value="ECO:0007669"/>
    <property type="project" value="InterPro"/>
</dbReference>
<evidence type="ECO:0000313" key="4">
    <source>
        <dbReference type="Proteomes" id="UP000595917"/>
    </source>
</evidence>
<organism evidence="3 4">
    <name type="scientific">Breznakiella homolactica</name>
    <dbReference type="NCBI Taxonomy" id="2798577"/>
    <lineage>
        <taxon>Bacteria</taxon>
        <taxon>Pseudomonadati</taxon>
        <taxon>Spirochaetota</taxon>
        <taxon>Spirochaetia</taxon>
        <taxon>Spirochaetales</taxon>
        <taxon>Breznakiellaceae</taxon>
        <taxon>Breznakiella</taxon>
    </lineage>
</organism>
<dbReference type="RefSeq" id="WP_215626806.1">
    <property type="nucleotide sequence ID" value="NZ_CP067089.2"/>
</dbReference>
<dbReference type="PANTHER" id="PTHR43593:SF1">
    <property type="entry name" value="INOSITOL 2-DEHYDROGENASE"/>
    <property type="match status" value="1"/>
</dbReference>
<reference evidence="3" key="1">
    <citation type="submission" date="2021-01" db="EMBL/GenBank/DDBJ databases">
        <title>Description of Breznakiella homolactica.</title>
        <authorList>
            <person name="Song Y."/>
            <person name="Brune A."/>
        </authorList>
    </citation>
    <scope>NUCLEOTIDE SEQUENCE</scope>
    <source>
        <strain evidence="3">RmG30</strain>
    </source>
</reference>
<gene>
    <name evidence="3" type="ORF">JFL75_00865</name>
</gene>
<dbReference type="Gene3D" id="3.40.50.720">
    <property type="entry name" value="NAD(P)-binding Rossmann-like Domain"/>
    <property type="match status" value="1"/>
</dbReference>
<dbReference type="InterPro" id="IPR050424">
    <property type="entry name" value="Gfo-Idh-MocA_inositol_DH"/>
</dbReference>
<dbReference type="SUPFAM" id="SSF51735">
    <property type="entry name" value="NAD(P)-binding Rossmann-fold domains"/>
    <property type="match status" value="1"/>
</dbReference>
<proteinExistence type="predicted"/>
<keyword evidence="4" id="KW-1185">Reference proteome</keyword>
<name>A0A7T7XNE9_9SPIR</name>
<dbReference type="Proteomes" id="UP000595917">
    <property type="component" value="Chromosome"/>
</dbReference>
<dbReference type="InterPro" id="IPR036291">
    <property type="entry name" value="NAD(P)-bd_dom_sf"/>
</dbReference>
<sequence length="360" mass="41387">MERIRTAVIGLGMMGFAQIRNCFSAVDDFEITAVCDNHEPNLVRAVEWFKSKGQTVESYTDWRELLDKADFDLAVIVTPDFLHEEMAAACLDAGKHLRLEKPMATTVEGCRRIIDAWKRCPRIVQVGFELRYSNLIVRMREQQERLGNLRMVWCHEFRHPFLKKEGSTPDWIIQKKYSGGTLLEKNCHHFDLFNMIARAKPVSVYASGDNKTIYAATDVLDNAFVTVEYENGIRAMLSLCLFSPEKKGQKHLHALEVGLLGDRGRMEMRDDDLYFWDRECMNEERISFLRENCEAHAEDIIPSLRELAQCIRENRQPYTDLCTGLNSTLVALAAEQSAAEKRIVTIAEMEQRYGVLYGIC</sequence>
<dbReference type="AlphaFoldDB" id="A0A7T7XNE9"/>
<dbReference type="Gene3D" id="3.30.360.10">
    <property type="entry name" value="Dihydrodipicolinate Reductase, domain 2"/>
    <property type="match status" value="1"/>
</dbReference>
<dbReference type="PANTHER" id="PTHR43593">
    <property type="match status" value="1"/>
</dbReference>
<dbReference type="KEGG" id="bhc:JFL75_00865"/>
<feature type="domain" description="Gfo/Idh/MocA-like oxidoreductase N-terminal" evidence="1">
    <location>
        <begin position="4"/>
        <end position="128"/>
    </location>
</feature>
<protein>
    <submittedName>
        <fullName evidence="3">Gfo/Idh/MocA family oxidoreductase</fullName>
    </submittedName>
</protein>
<accession>A0A7T7XNE9</accession>
<evidence type="ECO:0000313" key="3">
    <source>
        <dbReference type="EMBL" id="QQO09503.1"/>
    </source>
</evidence>
<evidence type="ECO:0000259" key="2">
    <source>
        <dbReference type="Pfam" id="PF02894"/>
    </source>
</evidence>
<dbReference type="Pfam" id="PF01408">
    <property type="entry name" value="GFO_IDH_MocA"/>
    <property type="match status" value="1"/>
</dbReference>
<dbReference type="EMBL" id="CP067089">
    <property type="protein sequence ID" value="QQO09503.1"/>
    <property type="molecule type" value="Genomic_DNA"/>
</dbReference>
<feature type="domain" description="Gfo/Idh/MocA-like oxidoreductase C-terminal" evidence="2">
    <location>
        <begin position="143"/>
        <end position="345"/>
    </location>
</feature>
<evidence type="ECO:0000259" key="1">
    <source>
        <dbReference type="Pfam" id="PF01408"/>
    </source>
</evidence>
<dbReference type="InterPro" id="IPR000683">
    <property type="entry name" value="Gfo/Idh/MocA-like_OxRdtase_N"/>
</dbReference>